<dbReference type="EMBL" id="JH651384">
    <property type="protein sequence ID" value="EIJ35366.1"/>
    <property type="molecule type" value="Genomic_DNA"/>
</dbReference>
<name>A0A656HIP7_THINJ</name>
<evidence type="ECO:0000313" key="2">
    <source>
        <dbReference type="Proteomes" id="UP000005317"/>
    </source>
</evidence>
<dbReference type="RefSeq" id="WP_002709272.1">
    <property type="nucleotide sequence ID" value="NZ_JH651384.1"/>
</dbReference>
<proteinExistence type="predicted"/>
<reference evidence="2" key="1">
    <citation type="journal article" date="2011" name="Stand. Genomic Sci.">
        <title>Genome sequence of the filamentous, gliding Thiothrix nivea neotype strain (JP2(T)).</title>
        <authorList>
            <person name="Lapidus A."/>
            <person name="Nolan M."/>
            <person name="Lucas S."/>
            <person name="Glavina Del Rio T."/>
            <person name="Tice H."/>
            <person name="Cheng J.F."/>
            <person name="Tapia R."/>
            <person name="Han C."/>
            <person name="Goodwin L."/>
            <person name="Pitluck S."/>
            <person name="Liolios K."/>
            <person name="Pagani I."/>
            <person name="Ivanova N."/>
            <person name="Huntemann M."/>
            <person name="Mavromatis K."/>
            <person name="Mikhailova N."/>
            <person name="Pati A."/>
            <person name="Chen A."/>
            <person name="Palaniappan K."/>
            <person name="Land M."/>
            <person name="Brambilla E.M."/>
            <person name="Rohde M."/>
            <person name="Abt B."/>
            <person name="Verbarg S."/>
            <person name="Goker M."/>
            <person name="Bristow J."/>
            <person name="Eisen J.A."/>
            <person name="Markowitz V."/>
            <person name="Hugenholtz P."/>
            <person name="Kyrpides N.C."/>
            <person name="Klenk H.P."/>
            <person name="Woyke T."/>
        </authorList>
    </citation>
    <scope>NUCLEOTIDE SEQUENCE [LARGE SCALE GENOMIC DNA]</scope>
    <source>
        <strain evidence="2">ATCC 35100 / DSM 5205 / JP2</strain>
    </source>
</reference>
<dbReference type="Proteomes" id="UP000005317">
    <property type="component" value="Unassembled WGS sequence"/>
</dbReference>
<evidence type="ECO:0000313" key="1">
    <source>
        <dbReference type="EMBL" id="EIJ35366.1"/>
    </source>
</evidence>
<accession>A0A656HIP7</accession>
<organism evidence="1 2">
    <name type="scientific">Thiothrix nivea (strain ATCC 35100 / DSM 5205 / JP2)</name>
    <dbReference type="NCBI Taxonomy" id="870187"/>
    <lineage>
        <taxon>Bacteria</taxon>
        <taxon>Pseudomonadati</taxon>
        <taxon>Pseudomonadota</taxon>
        <taxon>Gammaproteobacteria</taxon>
        <taxon>Thiotrichales</taxon>
        <taxon>Thiotrichaceae</taxon>
        <taxon>Thiothrix</taxon>
    </lineage>
</organism>
<dbReference type="OrthoDB" id="3078462at2"/>
<keyword evidence="2" id="KW-1185">Reference proteome</keyword>
<protein>
    <submittedName>
        <fullName evidence="1">Uncharacterized protein</fullName>
    </submittedName>
</protein>
<dbReference type="AlphaFoldDB" id="A0A656HIP7"/>
<gene>
    <name evidence="1" type="ORF">Thini_2831</name>
</gene>
<sequence>MKPGKRDVKVNVLIQGDELDALQDISGYFTECFGLDDRIYNYKGVRPLGLYSWDFDCLIAGIEDALESTSPYLKLSPTAVRALSDLLIRIKALDAEAYPQKAGSWE</sequence>